<name>A0A9P0MN10_NEZVI</name>
<reference evidence="13" key="1">
    <citation type="submission" date="2022-01" db="EMBL/GenBank/DDBJ databases">
        <authorList>
            <person name="King R."/>
        </authorList>
    </citation>
    <scope>NUCLEOTIDE SEQUENCE</scope>
</reference>
<feature type="transmembrane region" description="Helical" evidence="11">
    <location>
        <begin position="1650"/>
        <end position="1667"/>
    </location>
</feature>
<evidence type="ECO:0000256" key="1">
    <source>
        <dbReference type="ARBA" id="ARBA00004141"/>
    </source>
</evidence>
<keyword evidence="8 11" id="KW-1133">Transmembrane helix</keyword>
<keyword evidence="5" id="KW-0677">Repeat</keyword>
<comment type="similarity">
    <text evidence="2">Belongs to the ABC transporter superfamily. ABCA family.</text>
</comment>
<organism evidence="13 14">
    <name type="scientific">Nezara viridula</name>
    <name type="common">Southern green stink bug</name>
    <name type="synonym">Cimex viridulus</name>
    <dbReference type="NCBI Taxonomy" id="85310"/>
    <lineage>
        <taxon>Eukaryota</taxon>
        <taxon>Metazoa</taxon>
        <taxon>Ecdysozoa</taxon>
        <taxon>Arthropoda</taxon>
        <taxon>Hexapoda</taxon>
        <taxon>Insecta</taxon>
        <taxon>Pterygota</taxon>
        <taxon>Neoptera</taxon>
        <taxon>Paraneoptera</taxon>
        <taxon>Hemiptera</taxon>
        <taxon>Heteroptera</taxon>
        <taxon>Panheteroptera</taxon>
        <taxon>Pentatomomorpha</taxon>
        <taxon>Pentatomoidea</taxon>
        <taxon>Pentatomidae</taxon>
        <taxon>Pentatominae</taxon>
        <taxon>Nezara</taxon>
    </lineage>
</organism>
<feature type="transmembrane region" description="Helical" evidence="11">
    <location>
        <begin position="1562"/>
        <end position="1586"/>
    </location>
</feature>
<feature type="domain" description="ABC transporter" evidence="12">
    <location>
        <begin position="1709"/>
        <end position="1941"/>
    </location>
</feature>
<dbReference type="InterPro" id="IPR003593">
    <property type="entry name" value="AAA+_ATPase"/>
</dbReference>
<dbReference type="GO" id="GO:0005524">
    <property type="term" value="F:ATP binding"/>
    <property type="evidence" value="ECO:0007669"/>
    <property type="project" value="UniProtKB-KW"/>
</dbReference>
<dbReference type="FunFam" id="3.40.50.300:FF:000335">
    <property type="entry name" value="ATP binding cassette subfamily A member 5"/>
    <property type="match status" value="1"/>
</dbReference>
<keyword evidence="4 11" id="KW-0812">Transmembrane</keyword>
<dbReference type="InterPro" id="IPR013525">
    <property type="entry name" value="ABC2_TM"/>
</dbReference>
<keyword evidence="7" id="KW-0067">ATP-binding</keyword>
<evidence type="ECO:0000256" key="2">
    <source>
        <dbReference type="ARBA" id="ARBA00008869"/>
    </source>
</evidence>
<evidence type="ECO:0000259" key="12">
    <source>
        <dbReference type="PROSITE" id="PS50893"/>
    </source>
</evidence>
<evidence type="ECO:0000256" key="10">
    <source>
        <dbReference type="SAM" id="Coils"/>
    </source>
</evidence>
<evidence type="ECO:0000256" key="11">
    <source>
        <dbReference type="SAM" id="Phobius"/>
    </source>
</evidence>
<keyword evidence="14" id="KW-1185">Reference proteome</keyword>
<dbReference type="PANTHER" id="PTHR19229">
    <property type="entry name" value="ATP-BINDING CASSETTE TRANSPORTER SUBFAMILY A ABCA"/>
    <property type="match status" value="1"/>
</dbReference>
<feature type="transmembrane region" description="Helical" evidence="11">
    <location>
        <begin position="735"/>
        <end position="758"/>
    </location>
</feature>
<dbReference type="Proteomes" id="UP001152798">
    <property type="component" value="Chromosome 3"/>
</dbReference>
<feature type="coiled-coil region" evidence="10">
    <location>
        <begin position="349"/>
        <end position="407"/>
    </location>
</feature>
<keyword evidence="9 11" id="KW-0472">Membrane</keyword>
<evidence type="ECO:0000313" key="14">
    <source>
        <dbReference type="Proteomes" id="UP001152798"/>
    </source>
</evidence>
<keyword evidence="10" id="KW-0175">Coiled coil</keyword>
<dbReference type="PROSITE" id="PS50893">
    <property type="entry name" value="ABC_TRANSPORTER_2"/>
    <property type="match status" value="2"/>
</dbReference>
<feature type="transmembrane region" description="Helical" evidence="11">
    <location>
        <begin position="685"/>
        <end position="706"/>
    </location>
</feature>
<dbReference type="SMART" id="SM00382">
    <property type="entry name" value="AAA"/>
    <property type="match status" value="2"/>
</dbReference>
<feature type="transmembrane region" description="Helical" evidence="11">
    <location>
        <begin position="633"/>
        <end position="654"/>
    </location>
</feature>
<feature type="transmembrane region" description="Helical" evidence="11">
    <location>
        <begin position="661"/>
        <end position="679"/>
    </location>
</feature>
<keyword evidence="6" id="KW-0547">Nucleotide-binding</keyword>
<dbReference type="SUPFAM" id="SSF52540">
    <property type="entry name" value="P-loop containing nucleoside triphosphate hydrolases"/>
    <property type="match status" value="2"/>
</dbReference>
<feature type="transmembrane region" description="Helical" evidence="11">
    <location>
        <begin position="1493"/>
        <end position="1519"/>
    </location>
</feature>
<evidence type="ECO:0000256" key="5">
    <source>
        <dbReference type="ARBA" id="ARBA00022737"/>
    </source>
</evidence>
<dbReference type="PANTHER" id="PTHR19229:SF36">
    <property type="entry name" value="ATP-BINDING CASSETTE SUB-FAMILY A MEMBER 2"/>
    <property type="match status" value="1"/>
</dbReference>
<dbReference type="FunFam" id="3.40.50.300:FF:000298">
    <property type="entry name" value="ATP-binding cassette sub-family A member 12"/>
    <property type="match status" value="1"/>
</dbReference>
<feature type="transmembrane region" description="Helical" evidence="11">
    <location>
        <begin position="1450"/>
        <end position="1473"/>
    </location>
</feature>
<evidence type="ECO:0000256" key="6">
    <source>
        <dbReference type="ARBA" id="ARBA00022741"/>
    </source>
</evidence>
<evidence type="ECO:0000256" key="9">
    <source>
        <dbReference type="ARBA" id="ARBA00023136"/>
    </source>
</evidence>
<feature type="transmembrane region" description="Helical" evidence="11">
    <location>
        <begin position="1187"/>
        <end position="1209"/>
    </location>
</feature>
<dbReference type="Gene3D" id="3.40.50.300">
    <property type="entry name" value="P-loop containing nucleotide triphosphate hydrolases"/>
    <property type="match status" value="2"/>
</dbReference>
<dbReference type="OrthoDB" id="6512918at2759"/>
<dbReference type="GO" id="GO:0140359">
    <property type="term" value="F:ABC-type transporter activity"/>
    <property type="evidence" value="ECO:0007669"/>
    <property type="project" value="InterPro"/>
</dbReference>
<sequence>MSFFLQLKLLLWKNFKARKRQKCRCFSELTWPLCLFLLLIWVRSKGFLVNVHPCNFEEKPLPSAGLLFCYQGLICTLNNTCHSDYRDTFRNYSNLNSSRFLKFMTDVNSINTKSDPWNTNVFLEYSKDLDELRHGMLIFSDLQKINTPTTYTTVENELSDGNITNSINGSTMQLMKVHNRINEKLQYLENILELLKIIERIDKNYEKFSRILSESSIVDDIFFELHSFLCGSFTEEKNLSSIWKRKRSYESLEKYLKSNGELPTVSSKKYEYDPYFSKTCNKLYEKLETSKVFNFLWKMIKPFAKGKVIFSPNTTTVVRIIERMKENMMPQFPEHDIESYLPKIDFSLYNKASENIVFLKNFIDNYKNEDVLKKMVDGTLKETILKSLDLQNKLHKSYEKIEKLKEDTFPENRISLAEMLKCYSSIQFEGYQTEKEAELRSQSLCENDELLVQISFLNMNGTELNPLTEYKLRMNSNRLPKDGDINSYSPKVGANFDPIEDLHFITFGFIYIQDIIEKSIITELTGRTDTPGYILKQFPYPCHTEDWFMSSLAHMFPLFMVLSWVYTSSMTIKSIVHEKEEKLKEIMHVLGLNNAVHWCSWFIDSFIPMSITAFFLSILLVKGRILANTDMSLVMILLLFYTFAIISQCFLLSVFFSKANVAATCGGIIFFVTYLPFPFIEYWDYYLSGSIKIIACLSSNVALGIGSKILALQELKGTGSTWQNWTHSPLLEKRITLALIIIILLVDSILYFLLALYIERVFPGNIGLPKPWYFPFVRNYWIRRRDILRIDFKTDEQEVTYTNEPEPTDLKKGVEIINLSKTYNNGKQAISNLNVNFYENQITAFLGRNGAGKTTTISILMGLFPPSKGTALVYGHDIRNEMSTIRKSLGVCPQHNILFKNFTVEEHLWFFGRLKGHDPGKVQVEIQQILTDLNLFEKKNSLPIYLSGGLKRKLSIAIAFIGGSRTVILDEPTAGVDPYSRIGIWNLLQKHRKGRTIIITTHIMSEAELLGDRIAIFTNGHLLCYGSPTFLKSRFGSGYVLTIDYKSEDQNEDFEDKKITNITKEIKNYVPKAEVSEKFGTEIKYNLPKLGGSVYKYQKLFKYLEENRTNLGINSFGVSDTTLEEVFLKVVDEDDDIGEKLQDIKEFEGEDKEFIKSETVLEKKRIDYFRHFKALHTKRARHSRRNMIALGLQLLLPVLFVCLCMWITYKLPPLEQPRAIYADHSICPECLAGFISIKNTSGIWTEKYIEELLTPAGFGSKCVWKNQKNWPFNCRIPDFRNGSKELKDLEECYCSEQGSYVCPPCHAYPKLNKIIVSTGKEMVNITGKNTSQWIMDTWHCYERIRRGGYTFGIDIPRKELSLLKMKDQKVVNEMRNKYNNYSQNDNIKIWFDNRWKMAPTVYLNNINNVILRASLPPNVSNYYGIKLYIHPMNYTRKQYDYEYRFKAASALLHSVALIFALSFIPASFVIYLIEERVSNSKHLQFMSGVNWVLYWVEALFWDMACYILSIVLCILSLMIFKAEAYTNPKSLPGLTLLLILYGWAVIPLMYPASFIFDVPSSAFVSLACLNIVLGVTTTASTYVLKVFNDEYLTEIERVLRNIFVLFPHFCLGEGILKIAEMHVVMTTLSSVYGVQLETDLLSIEFLGKNFLSLFAAGILFFSLVLLIERCHSHRFLPEMAVTLDPPLLDDDDVIAERNRVLNSETDDVLVLRCLTKIYSANKQVAVNQLCLGVKKGECFGLLGLNGAGKTTTFKMLTGDITITFGDARILGYSIRNKSAYVKSLIGYCPQFDALHSRLTTEEHLEFYSHLRNIPLSEVDEVVQTSLKKFDLLKFKDVCTQYLSGGNKRKLSTAIAMLGNTHLVFLDEPTSGMDPKGRRFLWSRIRNCVASGRAVVLTSHSISECESLCSRVTIMADGQFRCLGSTQHLKNKYGQGYNLAVRAPIQNLDEVKKKILMMFPIATELSTHGSQTKFEVNVDTVSLSKAFHLLEAMILTSLIEDYSISQKSLEEIFLHFVRLQNAEKTTFRKDP</sequence>
<dbReference type="GO" id="GO:0016020">
    <property type="term" value="C:membrane"/>
    <property type="evidence" value="ECO:0007669"/>
    <property type="project" value="UniProtKB-SubCell"/>
</dbReference>
<feature type="transmembrane region" description="Helical" evidence="11">
    <location>
        <begin position="601"/>
        <end position="621"/>
    </location>
</feature>
<evidence type="ECO:0000256" key="3">
    <source>
        <dbReference type="ARBA" id="ARBA00022448"/>
    </source>
</evidence>
<evidence type="ECO:0000256" key="7">
    <source>
        <dbReference type="ARBA" id="ARBA00022840"/>
    </source>
</evidence>
<evidence type="ECO:0000256" key="8">
    <source>
        <dbReference type="ARBA" id="ARBA00022989"/>
    </source>
</evidence>
<dbReference type="InterPro" id="IPR003439">
    <property type="entry name" value="ABC_transporter-like_ATP-bd"/>
</dbReference>
<feature type="transmembrane region" description="Helical" evidence="11">
    <location>
        <begin position="1531"/>
        <end position="1550"/>
    </location>
</feature>
<keyword evidence="3" id="KW-0813">Transport</keyword>
<feature type="domain" description="ABC transporter" evidence="12">
    <location>
        <begin position="814"/>
        <end position="1044"/>
    </location>
</feature>
<accession>A0A9P0MN10</accession>
<dbReference type="InterPro" id="IPR027417">
    <property type="entry name" value="P-loop_NTPase"/>
</dbReference>
<dbReference type="InterPro" id="IPR026082">
    <property type="entry name" value="ABCA"/>
</dbReference>
<dbReference type="CDD" id="cd03263">
    <property type="entry name" value="ABC_subfamily_A"/>
    <property type="match status" value="2"/>
</dbReference>
<dbReference type="Pfam" id="PF00005">
    <property type="entry name" value="ABC_tran"/>
    <property type="match status" value="2"/>
</dbReference>
<dbReference type="GO" id="GO:0016887">
    <property type="term" value="F:ATP hydrolysis activity"/>
    <property type="evidence" value="ECO:0007669"/>
    <property type="project" value="InterPro"/>
</dbReference>
<protein>
    <recommendedName>
        <fullName evidence="12">ABC transporter domain-containing protein</fullName>
    </recommendedName>
</protein>
<comment type="subcellular location">
    <subcellularLocation>
        <location evidence="1">Membrane</location>
        <topology evidence="1">Multi-pass membrane protein</topology>
    </subcellularLocation>
</comment>
<evidence type="ECO:0000313" key="13">
    <source>
        <dbReference type="EMBL" id="CAH1396657.1"/>
    </source>
</evidence>
<dbReference type="EMBL" id="OV725079">
    <property type="protein sequence ID" value="CAH1396657.1"/>
    <property type="molecule type" value="Genomic_DNA"/>
</dbReference>
<evidence type="ECO:0000256" key="4">
    <source>
        <dbReference type="ARBA" id="ARBA00022692"/>
    </source>
</evidence>
<gene>
    <name evidence="13" type="ORF">NEZAVI_LOCUS6684</name>
</gene>
<dbReference type="GO" id="GO:0005319">
    <property type="term" value="F:lipid transporter activity"/>
    <property type="evidence" value="ECO:0007669"/>
    <property type="project" value="TreeGrafter"/>
</dbReference>
<dbReference type="Pfam" id="PF12698">
    <property type="entry name" value="ABC2_membrane_3"/>
    <property type="match status" value="2"/>
</dbReference>
<feature type="transmembrane region" description="Helical" evidence="11">
    <location>
        <begin position="547"/>
        <end position="566"/>
    </location>
</feature>
<proteinExistence type="inferred from homology"/>